<dbReference type="SUPFAM" id="SSF52283">
    <property type="entry name" value="Formate/glycerate dehydrogenase catalytic domain-like"/>
    <property type="match status" value="1"/>
</dbReference>
<dbReference type="EMBL" id="CP090978">
    <property type="protein sequence ID" value="UJF31611.1"/>
    <property type="molecule type" value="Genomic_DNA"/>
</dbReference>
<keyword evidence="3" id="KW-1185">Reference proteome</keyword>
<dbReference type="RefSeq" id="WP_235117957.1">
    <property type="nucleotide sequence ID" value="NZ_CP090978.1"/>
</dbReference>
<proteinExistence type="predicted"/>
<gene>
    <name evidence="2" type="ORF">L0M14_17600</name>
</gene>
<name>A0ABY3SEN3_9BACL</name>
<dbReference type="Pfam" id="PF00389">
    <property type="entry name" value="2-Hacid_dh"/>
    <property type="match status" value="1"/>
</dbReference>
<evidence type="ECO:0000313" key="3">
    <source>
        <dbReference type="Proteomes" id="UP001649230"/>
    </source>
</evidence>
<reference evidence="2 3" key="1">
    <citation type="journal article" date="2024" name="Int. J. Syst. Evol. Microbiol.">
        <title>Paenibacillus hexagrammi sp. nov., a novel bacterium isolated from the gut content of Hexagrammos agrammus.</title>
        <authorList>
            <person name="Jung H.K."/>
            <person name="Kim D.G."/>
            <person name="Zin H."/>
            <person name="Park J."/>
            <person name="Jung H."/>
            <person name="Kim Y.O."/>
            <person name="Kong H.J."/>
            <person name="Kim J.W."/>
            <person name="Kim Y.S."/>
        </authorList>
    </citation>
    <scope>NUCLEOTIDE SEQUENCE [LARGE SCALE GENOMIC DNA]</scope>
    <source>
        <strain evidence="2 3">YPD9-1</strain>
    </source>
</reference>
<dbReference type="Proteomes" id="UP001649230">
    <property type="component" value="Chromosome"/>
</dbReference>
<sequence>MKIIAITGMDLTYLQDHLPKDLQEKVSFQWFRETDEAIDFVEDADAIVTTGRMHPKITAKAAKLKWVQTLSAGVDKLPLKEFAERNIILTNARGYIPYK</sequence>
<dbReference type="InterPro" id="IPR006139">
    <property type="entry name" value="D-isomer_2_OHA_DH_cat_dom"/>
</dbReference>
<dbReference type="Gene3D" id="3.40.50.720">
    <property type="entry name" value="NAD(P)-binding Rossmann-like Domain"/>
    <property type="match status" value="1"/>
</dbReference>
<accession>A0ABY3SEN3</accession>
<evidence type="ECO:0000259" key="1">
    <source>
        <dbReference type="Pfam" id="PF00389"/>
    </source>
</evidence>
<organism evidence="2 3">
    <name type="scientific">Paenibacillus hexagrammi</name>
    <dbReference type="NCBI Taxonomy" id="2908839"/>
    <lineage>
        <taxon>Bacteria</taxon>
        <taxon>Bacillati</taxon>
        <taxon>Bacillota</taxon>
        <taxon>Bacilli</taxon>
        <taxon>Bacillales</taxon>
        <taxon>Paenibacillaceae</taxon>
        <taxon>Paenibacillus</taxon>
    </lineage>
</organism>
<protein>
    <recommendedName>
        <fullName evidence="1">D-isomer specific 2-hydroxyacid dehydrogenase catalytic domain-containing protein</fullName>
    </recommendedName>
</protein>
<feature type="domain" description="D-isomer specific 2-hydroxyacid dehydrogenase catalytic" evidence="1">
    <location>
        <begin position="12"/>
        <end position="97"/>
    </location>
</feature>
<evidence type="ECO:0000313" key="2">
    <source>
        <dbReference type="EMBL" id="UJF31611.1"/>
    </source>
</evidence>